<gene>
    <name evidence="1" type="ORF">MSSIT_2695</name>
</gene>
<dbReference type="EMBL" id="CP009506">
    <property type="protein sequence ID" value="AKB29414.1"/>
    <property type="molecule type" value="Genomic_DNA"/>
</dbReference>
<evidence type="ECO:0000313" key="2">
    <source>
        <dbReference type="Proteomes" id="UP000033111"/>
    </source>
</evidence>
<dbReference type="Proteomes" id="UP000033111">
    <property type="component" value="Chromosome"/>
</dbReference>
<sequence>MIIRWNWLKVIKKTPGIRPASSKFDEHPEKYIGSRGCRYEELGPGKDGMRKQVSYLQVKARRQLKVCRAYRK</sequence>
<name>A0A0E3P6I1_9EURY</name>
<proteinExistence type="predicted"/>
<protein>
    <submittedName>
        <fullName evidence="1">Uncharacterized protein</fullName>
    </submittedName>
</protein>
<keyword evidence="2" id="KW-1185">Reference proteome</keyword>
<reference evidence="1 2" key="1">
    <citation type="submission" date="2014-07" db="EMBL/GenBank/DDBJ databases">
        <title>Methanogenic archaea and the global carbon cycle.</title>
        <authorList>
            <person name="Henriksen J.R."/>
            <person name="Luke J."/>
            <person name="Reinhart S."/>
            <person name="Benedict M.N."/>
            <person name="Youngblut N.D."/>
            <person name="Metcalf M.E."/>
            <person name="Whitaker R.J."/>
            <person name="Metcalf W.W."/>
        </authorList>
    </citation>
    <scope>NUCLEOTIDE SEQUENCE [LARGE SCALE GENOMIC DNA]</scope>
    <source>
        <strain evidence="1 2">T4/M</strain>
    </source>
</reference>
<dbReference type="HOGENOM" id="CLU_2712903_0_0_2"/>
<accession>A0A0E3P6I1</accession>
<organism evidence="1 2">
    <name type="scientific">Methanosarcina siciliae T4/M</name>
    <dbReference type="NCBI Taxonomy" id="1434120"/>
    <lineage>
        <taxon>Archaea</taxon>
        <taxon>Methanobacteriati</taxon>
        <taxon>Methanobacteriota</taxon>
        <taxon>Stenosarchaea group</taxon>
        <taxon>Methanomicrobia</taxon>
        <taxon>Methanosarcinales</taxon>
        <taxon>Methanosarcinaceae</taxon>
        <taxon>Methanosarcina</taxon>
    </lineage>
</organism>
<dbReference type="AlphaFoldDB" id="A0A0E3P6I1"/>
<evidence type="ECO:0000313" key="1">
    <source>
        <dbReference type="EMBL" id="AKB29414.1"/>
    </source>
</evidence>
<dbReference type="KEGG" id="msw:MSSIT_2695"/>
<dbReference type="PATRIC" id="fig|1434120.4.peg.3531"/>